<reference evidence="1 2" key="1">
    <citation type="submission" date="2020-02" db="EMBL/GenBank/DDBJ databases">
        <title>Draft genome sequence of Haematococcus lacustris strain NIES-144.</title>
        <authorList>
            <person name="Morimoto D."/>
            <person name="Nakagawa S."/>
            <person name="Yoshida T."/>
            <person name="Sawayama S."/>
        </authorList>
    </citation>
    <scope>NUCLEOTIDE SEQUENCE [LARGE SCALE GENOMIC DNA]</scope>
    <source>
        <strain evidence="1 2">NIES-144</strain>
    </source>
</reference>
<sequence>MSCAYVHGLDAALHGPDLTHSLQATLHGAGLASPLADEGEQLQHIQQHTGMTGDTQAGQSHWSSNPTKDGWCKGAVGAGRVRDQPERFPCKPQPAGGSEWSYTLTHAAQWQCCRCCCWMLTTTVGACKHRVVLPPDLGVLIRKLVAGGLMANPAQQAGALLTRHRVTAPGLQMLSKMRHFGMTCPETT</sequence>
<organism evidence="1 2">
    <name type="scientific">Haematococcus lacustris</name>
    <name type="common">Green alga</name>
    <name type="synonym">Haematococcus pluvialis</name>
    <dbReference type="NCBI Taxonomy" id="44745"/>
    <lineage>
        <taxon>Eukaryota</taxon>
        <taxon>Viridiplantae</taxon>
        <taxon>Chlorophyta</taxon>
        <taxon>core chlorophytes</taxon>
        <taxon>Chlorophyceae</taxon>
        <taxon>CS clade</taxon>
        <taxon>Chlamydomonadales</taxon>
        <taxon>Haematococcaceae</taxon>
        <taxon>Haematococcus</taxon>
    </lineage>
</organism>
<proteinExistence type="predicted"/>
<dbReference type="EMBL" id="BLLF01002857">
    <property type="protein sequence ID" value="GFH25591.1"/>
    <property type="molecule type" value="Genomic_DNA"/>
</dbReference>
<comment type="caution">
    <text evidence="1">The sequence shown here is derived from an EMBL/GenBank/DDBJ whole genome shotgun (WGS) entry which is preliminary data.</text>
</comment>
<dbReference type="AlphaFoldDB" id="A0A699ZTB3"/>
<accession>A0A699ZTB3</accession>
<protein>
    <submittedName>
        <fullName evidence="1">Uncharacterized protein</fullName>
    </submittedName>
</protein>
<dbReference type="Proteomes" id="UP000485058">
    <property type="component" value="Unassembled WGS sequence"/>
</dbReference>
<name>A0A699ZTB3_HAELA</name>
<gene>
    <name evidence="1" type="ORF">HaLaN_23577</name>
</gene>
<evidence type="ECO:0000313" key="2">
    <source>
        <dbReference type="Proteomes" id="UP000485058"/>
    </source>
</evidence>
<evidence type="ECO:0000313" key="1">
    <source>
        <dbReference type="EMBL" id="GFH25591.1"/>
    </source>
</evidence>
<keyword evidence="2" id="KW-1185">Reference proteome</keyword>